<protein>
    <submittedName>
        <fullName evidence="2">Pilus assembly protein CblD</fullName>
    </submittedName>
</protein>
<evidence type="ECO:0000256" key="1">
    <source>
        <dbReference type="SAM" id="SignalP"/>
    </source>
</evidence>
<keyword evidence="3" id="KW-1185">Reference proteome</keyword>
<accession>A0ABS0DLG7</accession>
<proteinExistence type="predicted"/>
<dbReference type="RefSeq" id="WP_195816704.1">
    <property type="nucleotide sequence ID" value="NZ_JADOBH010000001.1"/>
</dbReference>
<dbReference type="InterPro" id="IPR010888">
    <property type="entry name" value="CblD"/>
</dbReference>
<feature type="chain" id="PRO_5046896480" evidence="1">
    <location>
        <begin position="27"/>
        <end position="383"/>
    </location>
</feature>
<dbReference type="Gene3D" id="2.60.40.2040">
    <property type="entry name" value="CFA/I fimbrial subunit E, pilin domain"/>
    <property type="match status" value="1"/>
</dbReference>
<dbReference type="Pfam" id="PF07434">
    <property type="entry name" value="CblD"/>
    <property type="match status" value="1"/>
</dbReference>
<comment type="caution">
    <text evidence="2">The sequence shown here is derived from an EMBL/GenBank/DDBJ whole genome shotgun (WGS) entry which is preliminary data.</text>
</comment>
<reference evidence="2 3" key="1">
    <citation type="submission" date="2020-11" db="EMBL/GenBank/DDBJ databases">
        <title>Taxonomic investigation of Rahnella spp.</title>
        <authorList>
            <person name="Lee S.D."/>
        </authorList>
    </citation>
    <scope>NUCLEOTIDE SEQUENCE [LARGE SCALE GENOMIC DNA]</scope>
    <source>
        <strain evidence="2 3">SAP-10</strain>
    </source>
</reference>
<keyword evidence="1" id="KW-0732">Signal</keyword>
<organism evidence="2 3">
    <name type="scientific">Rahnella victoriana</name>
    <dbReference type="NCBI Taxonomy" id="1510570"/>
    <lineage>
        <taxon>Bacteria</taxon>
        <taxon>Pseudomonadati</taxon>
        <taxon>Pseudomonadota</taxon>
        <taxon>Gammaproteobacteria</taxon>
        <taxon>Enterobacterales</taxon>
        <taxon>Yersiniaceae</taxon>
        <taxon>Rahnella</taxon>
    </lineage>
</organism>
<dbReference type="Gene3D" id="2.60.40.2520">
    <property type="entry name" value="CFA/I fimbrial subunit E, adhesin domain"/>
    <property type="match status" value="1"/>
</dbReference>
<evidence type="ECO:0000313" key="3">
    <source>
        <dbReference type="Proteomes" id="UP000600307"/>
    </source>
</evidence>
<feature type="signal peptide" evidence="1">
    <location>
        <begin position="1"/>
        <end position="26"/>
    </location>
</feature>
<dbReference type="EMBL" id="JADOBH010000001">
    <property type="protein sequence ID" value="MBF7954465.1"/>
    <property type="molecule type" value="Genomic_DNA"/>
</dbReference>
<evidence type="ECO:0000313" key="2">
    <source>
        <dbReference type="EMBL" id="MBF7954465.1"/>
    </source>
</evidence>
<gene>
    <name evidence="2" type="ORF">IV431_02715</name>
</gene>
<dbReference type="InterPro" id="IPR043037">
    <property type="entry name" value="CfaE_adhesin"/>
</dbReference>
<name>A0ABS0DLG7_9GAMM</name>
<dbReference type="Proteomes" id="UP000600307">
    <property type="component" value="Unassembled WGS sequence"/>
</dbReference>
<sequence length="383" mass="41651">MNLTKSYFITALILIISVLAAQSARAGRVEPAGRDTPVTLNFDKSTLPPQLDIWRQESGGYDYDDPDKWGHNNWVCLSSSSAEHGACPTTSTWNDNGTTTLPLIFTEQRSHSTVTLNLQGYHSVYITGGGGCGEMGIKLVNAATTSSCSGRAGDEALLYLSIPPDQLAKIPAGGVWKAELKMSLMQWISQSGPSNKLADWNAHITLNVTDNNNQQIYLPEFGNAAPLVSLNMRPLPGTGNNKVSVTGTANIDVCLYDGYNANSSTFMLTLDDDFTGQSNRSGINFSIVRQGGDANNERDRMDYTINMLNPDTNTLQTVSRARQMNLTKIQQARIRQVHLPGIPEPVICVPAPLELSTGYLAVSSKNAGYYRGTLKLNFTTSLY</sequence>